<keyword evidence="1" id="KW-0560">Oxidoreductase</keyword>
<dbReference type="AlphaFoldDB" id="A0A7W4W647"/>
<dbReference type="RefSeq" id="WP_183411002.1">
    <property type="nucleotide sequence ID" value="NZ_JACHWY010000003.1"/>
</dbReference>
<sequence length="336" mass="37037">MELVVIFDMRAPEIGAPAETLYSAALDMAQWADEAGFDVIGLGEHHGSSDGYNPSPLTLAAAFAARTQQIRLRTAVLLAACYDPVRLAEDLSVLQILSQGRVELGLGFGYRPSEFAMYGRELKNRFNDTMQTLHTLKQAWTGEAFEYQGRPCRISPTPNKPIPVLLGGTAPKVARAAAEHADGFIVPLFNEKVWQPYRDECLKLSKTDPGAYPKQGPTLLWVSEDPDADWEWLAPHILHVLNSYAEWTAEAYGKPMGPYAGGMTAETVRSSGAYQVLTPEQTIALVNELGDHSSLYLTPLFGGAAPERGWKMLKLFEEQVLPHVPRNSIPNWRIGT</sequence>
<accession>A0A7W4W647</accession>
<keyword evidence="5" id="KW-1185">Reference proteome</keyword>
<organism evidence="4 5">
    <name type="scientific">Litorivivens lipolytica</name>
    <dbReference type="NCBI Taxonomy" id="1524264"/>
    <lineage>
        <taxon>Bacteria</taxon>
        <taxon>Pseudomonadati</taxon>
        <taxon>Pseudomonadota</taxon>
        <taxon>Gammaproteobacteria</taxon>
        <taxon>Litorivivens</taxon>
    </lineage>
</organism>
<dbReference type="GO" id="GO:0016705">
    <property type="term" value="F:oxidoreductase activity, acting on paired donors, with incorporation or reduction of molecular oxygen"/>
    <property type="evidence" value="ECO:0007669"/>
    <property type="project" value="InterPro"/>
</dbReference>
<evidence type="ECO:0000313" key="5">
    <source>
        <dbReference type="Proteomes" id="UP000537130"/>
    </source>
</evidence>
<protein>
    <submittedName>
        <fullName evidence="4">Alkanesulfonate monooxygenase SsuD/methylene tetrahydromethanopterin reductase-like flavin-dependent oxidoreductase (Luciferase family)</fullName>
    </submittedName>
</protein>
<dbReference type="InterPro" id="IPR011251">
    <property type="entry name" value="Luciferase-like_dom"/>
</dbReference>
<reference evidence="4 5" key="1">
    <citation type="submission" date="2020-08" db="EMBL/GenBank/DDBJ databases">
        <title>Genomic Encyclopedia of Type Strains, Phase III (KMG-III): the genomes of soil and plant-associated and newly described type strains.</title>
        <authorList>
            <person name="Whitman W."/>
        </authorList>
    </citation>
    <scope>NUCLEOTIDE SEQUENCE [LARGE SCALE GENOMIC DNA]</scope>
    <source>
        <strain evidence="4 5">CECT 8654</strain>
    </source>
</reference>
<dbReference type="Gene3D" id="3.20.20.30">
    <property type="entry name" value="Luciferase-like domain"/>
    <property type="match status" value="1"/>
</dbReference>
<evidence type="ECO:0000256" key="2">
    <source>
        <dbReference type="ARBA" id="ARBA00023033"/>
    </source>
</evidence>
<evidence type="ECO:0000259" key="3">
    <source>
        <dbReference type="Pfam" id="PF00296"/>
    </source>
</evidence>
<dbReference type="PANTHER" id="PTHR30137:SF8">
    <property type="entry name" value="BLR5498 PROTEIN"/>
    <property type="match status" value="1"/>
</dbReference>
<evidence type="ECO:0000256" key="1">
    <source>
        <dbReference type="ARBA" id="ARBA00023002"/>
    </source>
</evidence>
<dbReference type="GO" id="GO:0005829">
    <property type="term" value="C:cytosol"/>
    <property type="evidence" value="ECO:0007669"/>
    <property type="project" value="TreeGrafter"/>
</dbReference>
<comment type="caution">
    <text evidence="4">The sequence shown here is derived from an EMBL/GenBank/DDBJ whole genome shotgun (WGS) entry which is preliminary data.</text>
</comment>
<dbReference type="SUPFAM" id="SSF51679">
    <property type="entry name" value="Bacterial luciferase-like"/>
    <property type="match status" value="1"/>
</dbReference>
<evidence type="ECO:0000313" key="4">
    <source>
        <dbReference type="EMBL" id="MBB3048203.1"/>
    </source>
</evidence>
<dbReference type="GO" id="GO:0004497">
    <property type="term" value="F:monooxygenase activity"/>
    <property type="evidence" value="ECO:0007669"/>
    <property type="project" value="UniProtKB-KW"/>
</dbReference>
<name>A0A7W4W647_9GAMM</name>
<proteinExistence type="predicted"/>
<dbReference type="Pfam" id="PF00296">
    <property type="entry name" value="Bac_luciferase"/>
    <property type="match status" value="1"/>
</dbReference>
<gene>
    <name evidence="4" type="ORF">FHR99_002477</name>
</gene>
<dbReference type="EMBL" id="JACHWY010000003">
    <property type="protein sequence ID" value="MBB3048203.1"/>
    <property type="molecule type" value="Genomic_DNA"/>
</dbReference>
<dbReference type="InterPro" id="IPR036661">
    <property type="entry name" value="Luciferase-like_sf"/>
</dbReference>
<feature type="domain" description="Luciferase-like" evidence="3">
    <location>
        <begin position="20"/>
        <end position="195"/>
    </location>
</feature>
<dbReference type="PANTHER" id="PTHR30137">
    <property type="entry name" value="LUCIFERASE-LIKE MONOOXYGENASE"/>
    <property type="match status" value="1"/>
</dbReference>
<dbReference type="Proteomes" id="UP000537130">
    <property type="component" value="Unassembled WGS sequence"/>
</dbReference>
<keyword evidence="2 4" id="KW-0503">Monooxygenase</keyword>
<dbReference type="InterPro" id="IPR050766">
    <property type="entry name" value="Bact_Lucif_Oxidored"/>
</dbReference>